<proteinExistence type="predicted"/>
<sequence length="83" mass="9486">MIPHLHFTTIPTTVQTLLQIITNASTENLKPRNYFEDFLSTTIRDVRHISPQSKIASYRKTQTGINNYLSSEIIYTTSLLSAE</sequence>
<protein>
    <submittedName>
        <fullName evidence="1">Uncharacterized protein</fullName>
    </submittedName>
</protein>
<dbReference type="EMBL" id="HF936442">
    <property type="protein sequence ID" value="CCX34225.1"/>
    <property type="molecule type" value="Genomic_DNA"/>
</dbReference>
<evidence type="ECO:0000313" key="2">
    <source>
        <dbReference type="Proteomes" id="UP000018144"/>
    </source>
</evidence>
<dbReference type="Proteomes" id="UP000018144">
    <property type="component" value="Unassembled WGS sequence"/>
</dbReference>
<evidence type="ECO:0000313" key="1">
    <source>
        <dbReference type="EMBL" id="CCX34225.1"/>
    </source>
</evidence>
<accession>U4LQK2</accession>
<reference evidence="1 2" key="1">
    <citation type="journal article" date="2013" name="PLoS Genet.">
        <title>The genome and development-dependent transcriptomes of Pyronema confluens: a window into fungal evolution.</title>
        <authorList>
            <person name="Traeger S."/>
            <person name="Altegoer F."/>
            <person name="Freitag M."/>
            <person name="Gabaldon T."/>
            <person name="Kempken F."/>
            <person name="Kumar A."/>
            <person name="Marcet-Houben M."/>
            <person name="Poggeler S."/>
            <person name="Stajich J.E."/>
            <person name="Nowrousian M."/>
        </authorList>
    </citation>
    <scope>NUCLEOTIDE SEQUENCE [LARGE SCALE GENOMIC DNA]</scope>
    <source>
        <strain evidence="2">CBS 100304</strain>
        <tissue evidence="1">Vegetative mycelium</tissue>
    </source>
</reference>
<dbReference type="AlphaFoldDB" id="U4LQK2"/>
<name>U4LQK2_PYROM</name>
<organism evidence="1 2">
    <name type="scientific">Pyronema omphalodes (strain CBS 100304)</name>
    <name type="common">Pyronema confluens</name>
    <dbReference type="NCBI Taxonomy" id="1076935"/>
    <lineage>
        <taxon>Eukaryota</taxon>
        <taxon>Fungi</taxon>
        <taxon>Dikarya</taxon>
        <taxon>Ascomycota</taxon>
        <taxon>Pezizomycotina</taxon>
        <taxon>Pezizomycetes</taxon>
        <taxon>Pezizales</taxon>
        <taxon>Pyronemataceae</taxon>
        <taxon>Pyronema</taxon>
    </lineage>
</organism>
<gene>
    <name evidence="1" type="ORF">PCON_03195</name>
</gene>
<keyword evidence="2" id="KW-1185">Reference proteome</keyword>